<comment type="caution">
    <text evidence="2">The sequence shown here is derived from an EMBL/GenBank/DDBJ whole genome shotgun (WGS) entry which is preliminary data.</text>
</comment>
<dbReference type="AlphaFoldDB" id="A0A0F9W619"/>
<name>A0A0F9W619_9ZZZZ</name>
<accession>A0A0F9W619</accession>
<gene>
    <name evidence="2" type="ORF">LCGC14_0323500</name>
</gene>
<dbReference type="PANTHER" id="PTHR36973:SF4">
    <property type="entry name" value="NODULATION PROTEIN"/>
    <property type="match status" value="1"/>
</dbReference>
<proteinExistence type="predicted"/>
<sequence>MPSPEFDERRPIETLFRLCRRPRVILDIGAGEGFYAINFRVFFPGADIYCFEPIATNFEKLAHNAQALSVTPVPWALGELADDVVMYRTATTECSSVRQPLPPNGDGNDEHRRVVGRESAPCGRLDDWLADAGVDASAVDIVKLDTQGSELDILRGAPELLKHHPIVMIEETIPTYYEGQPTPEETAAFMAAAGYRLECDHPSDTMPDLWHDGIYVAA</sequence>
<dbReference type="PANTHER" id="PTHR36973">
    <property type="entry name" value="SLL1456 PROTEIN-RELATED"/>
    <property type="match status" value="1"/>
</dbReference>
<dbReference type="Gene3D" id="3.40.50.150">
    <property type="entry name" value="Vaccinia Virus protein VP39"/>
    <property type="match status" value="1"/>
</dbReference>
<dbReference type="EMBL" id="LAZR01000220">
    <property type="protein sequence ID" value="KKN81131.1"/>
    <property type="molecule type" value="Genomic_DNA"/>
</dbReference>
<feature type="domain" description="Methyltransferase FkbM" evidence="1">
    <location>
        <begin position="27"/>
        <end position="197"/>
    </location>
</feature>
<dbReference type="NCBIfam" id="TIGR01444">
    <property type="entry name" value="fkbM_fam"/>
    <property type="match status" value="1"/>
</dbReference>
<protein>
    <recommendedName>
        <fullName evidence="1">Methyltransferase FkbM domain-containing protein</fullName>
    </recommendedName>
</protein>
<dbReference type="InterPro" id="IPR053188">
    <property type="entry name" value="FkbM_Methyltransferase"/>
</dbReference>
<organism evidence="2">
    <name type="scientific">marine sediment metagenome</name>
    <dbReference type="NCBI Taxonomy" id="412755"/>
    <lineage>
        <taxon>unclassified sequences</taxon>
        <taxon>metagenomes</taxon>
        <taxon>ecological metagenomes</taxon>
    </lineage>
</organism>
<reference evidence="2" key="1">
    <citation type="journal article" date="2015" name="Nature">
        <title>Complex archaea that bridge the gap between prokaryotes and eukaryotes.</title>
        <authorList>
            <person name="Spang A."/>
            <person name="Saw J.H."/>
            <person name="Jorgensen S.L."/>
            <person name="Zaremba-Niedzwiedzka K."/>
            <person name="Martijn J."/>
            <person name="Lind A.E."/>
            <person name="van Eijk R."/>
            <person name="Schleper C."/>
            <person name="Guy L."/>
            <person name="Ettema T.J."/>
        </authorList>
    </citation>
    <scope>NUCLEOTIDE SEQUENCE</scope>
</reference>
<dbReference type="InterPro" id="IPR029063">
    <property type="entry name" value="SAM-dependent_MTases_sf"/>
</dbReference>
<dbReference type="SUPFAM" id="SSF53335">
    <property type="entry name" value="S-adenosyl-L-methionine-dependent methyltransferases"/>
    <property type="match status" value="1"/>
</dbReference>
<evidence type="ECO:0000259" key="1">
    <source>
        <dbReference type="Pfam" id="PF05050"/>
    </source>
</evidence>
<dbReference type="Pfam" id="PF05050">
    <property type="entry name" value="Methyltransf_21"/>
    <property type="match status" value="1"/>
</dbReference>
<dbReference type="InterPro" id="IPR006342">
    <property type="entry name" value="FkbM_mtfrase"/>
</dbReference>
<dbReference type="GO" id="GO:0008171">
    <property type="term" value="F:O-methyltransferase activity"/>
    <property type="evidence" value="ECO:0007669"/>
    <property type="project" value="TreeGrafter"/>
</dbReference>
<evidence type="ECO:0000313" key="2">
    <source>
        <dbReference type="EMBL" id="KKN81131.1"/>
    </source>
</evidence>